<dbReference type="PIRSF" id="PIRSF036427">
    <property type="entry name" value="Precrrn-2_mtase"/>
    <property type="match status" value="1"/>
</dbReference>
<evidence type="ECO:0000259" key="8">
    <source>
        <dbReference type="Pfam" id="PF00590"/>
    </source>
</evidence>
<comment type="similarity">
    <text evidence="2 7">Belongs to the precorrin methyltransferase family.</text>
</comment>
<dbReference type="InterPro" id="IPR014777">
    <property type="entry name" value="4pyrrole_Mease_sub1"/>
</dbReference>
<dbReference type="HOGENOM" id="CLU_076014_1_1_5"/>
<evidence type="ECO:0000313" key="9">
    <source>
        <dbReference type="EMBL" id="ADE38806.1"/>
    </source>
</evidence>
<dbReference type="Proteomes" id="UP000007460">
    <property type="component" value="Chromosome"/>
</dbReference>
<dbReference type="GO" id="GO:0009236">
    <property type="term" value="P:cobalamin biosynthetic process"/>
    <property type="evidence" value="ECO:0007669"/>
    <property type="project" value="UniProtKB-UniRule"/>
</dbReference>
<evidence type="ECO:0000256" key="6">
    <source>
        <dbReference type="ARBA" id="ARBA00022691"/>
    </source>
</evidence>
<dbReference type="GO" id="GO:0032259">
    <property type="term" value="P:methylation"/>
    <property type="evidence" value="ECO:0007669"/>
    <property type="project" value="UniProtKB-KW"/>
</dbReference>
<evidence type="ECO:0000256" key="3">
    <source>
        <dbReference type="ARBA" id="ARBA00022573"/>
    </source>
</evidence>
<evidence type="ECO:0000256" key="1">
    <source>
        <dbReference type="ARBA" id="ARBA00004953"/>
    </source>
</evidence>
<evidence type="ECO:0000313" key="10">
    <source>
        <dbReference type="Proteomes" id="UP000007460"/>
    </source>
</evidence>
<dbReference type="KEGG" id="apb:SAR116_0563"/>
<dbReference type="NCBIfam" id="TIGR01467">
    <property type="entry name" value="cobI_cbiL"/>
    <property type="match status" value="1"/>
</dbReference>
<feature type="domain" description="Tetrapyrrole methylase" evidence="8">
    <location>
        <begin position="19"/>
        <end position="221"/>
    </location>
</feature>
<evidence type="ECO:0000256" key="2">
    <source>
        <dbReference type="ARBA" id="ARBA00005879"/>
    </source>
</evidence>
<keyword evidence="10" id="KW-1185">Reference proteome</keyword>
<dbReference type="InterPro" id="IPR000878">
    <property type="entry name" value="4pyrrol_Mease"/>
</dbReference>
<dbReference type="PANTHER" id="PTHR43467:SF2">
    <property type="entry name" value="COBALT-PRECORRIN-2 C(20)-METHYLTRANSFERASE"/>
    <property type="match status" value="1"/>
</dbReference>
<name>D5BRA9_PUNMI</name>
<dbReference type="STRING" id="488538.SAR116_0563"/>
<proteinExistence type="inferred from homology"/>
<dbReference type="InterPro" id="IPR012382">
    <property type="entry name" value="CobI/CbiL"/>
</dbReference>
<dbReference type="EC" id="2.1.1.130" evidence="9"/>
<gene>
    <name evidence="9" type="ordered locus">SAR116_0563</name>
</gene>
<dbReference type="Pfam" id="PF00590">
    <property type="entry name" value="TP_methylase"/>
    <property type="match status" value="1"/>
</dbReference>
<dbReference type="eggNOG" id="COG2243">
    <property type="taxonomic scope" value="Bacteria"/>
</dbReference>
<reference evidence="9 10" key="1">
    <citation type="journal article" date="2010" name="J. Bacteriol.">
        <title>Complete genome sequence of "Candidatus Puniceispirillum marinum" IMCC1322, a representative of the SAR116 clade in the Alphaproteobacteria.</title>
        <authorList>
            <person name="Oh H.M."/>
            <person name="Kwon K.K."/>
            <person name="Kang I."/>
            <person name="Kang S.G."/>
            <person name="Lee J.H."/>
            <person name="Kim S.J."/>
            <person name="Cho J.C."/>
        </authorList>
    </citation>
    <scope>NUCLEOTIDE SEQUENCE [LARGE SCALE GENOMIC DNA]</scope>
    <source>
        <strain evidence="9 10">IMCC1322</strain>
    </source>
</reference>
<dbReference type="GO" id="GO:0030788">
    <property type="term" value="F:precorrin-2 C20-methyltransferase activity"/>
    <property type="evidence" value="ECO:0007669"/>
    <property type="project" value="UniProtKB-EC"/>
</dbReference>
<evidence type="ECO:0000256" key="4">
    <source>
        <dbReference type="ARBA" id="ARBA00022603"/>
    </source>
</evidence>
<organism evidence="9 10">
    <name type="scientific">Puniceispirillum marinum (strain IMCC1322)</name>
    <dbReference type="NCBI Taxonomy" id="488538"/>
    <lineage>
        <taxon>Bacteria</taxon>
        <taxon>Pseudomonadati</taxon>
        <taxon>Pseudomonadota</taxon>
        <taxon>Alphaproteobacteria</taxon>
        <taxon>Candidatus Puniceispirillales</taxon>
        <taxon>Candidatus Puniceispirillaceae</taxon>
        <taxon>Candidatus Puniceispirillum</taxon>
    </lineage>
</organism>
<dbReference type="UniPathway" id="UPA00148"/>
<dbReference type="AlphaFoldDB" id="D5BRA9"/>
<dbReference type="SUPFAM" id="SSF53790">
    <property type="entry name" value="Tetrapyrrole methylase"/>
    <property type="match status" value="1"/>
</dbReference>
<dbReference type="CDD" id="cd11645">
    <property type="entry name" value="Precorrin_2_C20_MT"/>
    <property type="match status" value="1"/>
</dbReference>
<dbReference type="InterPro" id="IPR035996">
    <property type="entry name" value="4pyrrol_Methylase_sf"/>
</dbReference>
<protein>
    <submittedName>
        <fullName evidence="9">Precorrin-2 C20-methyltransferase</fullName>
        <ecNumber evidence="9">2.1.1.130</ecNumber>
    </submittedName>
</protein>
<dbReference type="InterPro" id="IPR006364">
    <property type="entry name" value="CobI/CbiL/CobIJ_dom"/>
</dbReference>
<evidence type="ECO:0000256" key="5">
    <source>
        <dbReference type="ARBA" id="ARBA00022679"/>
    </source>
</evidence>
<dbReference type="Gene3D" id="3.30.950.10">
    <property type="entry name" value="Methyltransferase, Cobalt-precorrin-4 Transmethylase, Domain 2"/>
    <property type="match status" value="1"/>
</dbReference>
<dbReference type="InterPro" id="IPR014776">
    <property type="entry name" value="4pyrrole_Mease_sub2"/>
</dbReference>
<keyword evidence="5 9" id="KW-0808">Transferase</keyword>
<evidence type="ECO:0000256" key="7">
    <source>
        <dbReference type="PIRNR" id="PIRNR036427"/>
    </source>
</evidence>
<accession>D5BRA9</accession>
<dbReference type="PANTHER" id="PTHR43467">
    <property type="entry name" value="COBALT-PRECORRIN-2 C(20)-METHYLTRANSFERASE"/>
    <property type="match status" value="1"/>
</dbReference>
<dbReference type="EMBL" id="CP001751">
    <property type="protein sequence ID" value="ADE38806.1"/>
    <property type="molecule type" value="Genomic_DNA"/>
</dbReference>
<keyword evidence="6" id="KW-0949">S-adenosyl-L-methionine</keyword>
<dbReference type="Gene3D" id="3.40.1010.10">
    <property type="entry name" value="Cobalt-precorrin-4 Transmethylase, Domain 1"/>
    <property type="match status" value="1"/>
</dbReference>
<keyword evidence="3" id="KW-0169">Cobalamin biosynthesis</keyword>
<sequence length="247" mass="26899">MGLAEKHQYKWIKPMSLGRLYGVGTGPGDAQLVTRRAWSLVEAATVIAYPAPDNGVSFARSIVADAISCDAIEIPMVVPMRSGRMPAQSIYDQGAEVIKTHLDAGRDVVVLCEGDPLFYGSFMYLLARLRDYEVEIIPGITSMTACAAAVAHPLVARNDILTILPAPLDDTTLEAGIKAAEAIVIIKVGRHLARVRSLFERLGYAETARYVSHASLSHQTCHKLSDAPDDAPYFSMIILYKGDDPWL</sequence>
<comment type="pathway">
    <text evidence="1">Cofactor biosynthesis; adenosylcobalamin biosynthesis.</text>
</comment>
<keyword evidence="4 9" id="KW-0489">Methyltransferase</keyword>